<gene>
    <name evidence="1" type="ORF">PQU98_11340</name>
</gene>
<dbReference type="EMBL" id="JAQQKV010000002">
    <property type="protein sequence ID" value="MDC7676729.1"/>
    <property type="molecule type" value="Genomic_DNA"/>
</dbReference>
<protein>
    <submittedName>
        <fullName evidence="1">Uncharacterized protein</fullName>
    </submittedName>
</protein>
<dbReference type="Proteomes" id="UP001218579">
    <property type="component" value="Unassembled WGS sequence"/>
</dbReference>
<proteinExistence type="predicted"/>
<accession>A0ABT5HKF5</accession>
<sequence>MLDVQKTQTLDTASDHEVVGSIVPQAPQPAEDTIVAPNTDYATSLDAAQCLAKDIRRLMDGVENTALKGDVKSRIENLNRWAKTYCEGLNAARKIGNRGLSGLYEAQKEISLALEEYLRLDDEGGLPSNDDDARKTDELRYALKRINKLIPAIENSFGQPTELSPATGPVTGPVTGIASALKPS</sequence>
<organism evidence="1 2">
    <name type="scientific">Asticcacaulis machinosus</name>
    <dbReference type="NCBI Taxonomy" id="2984211"/>
    <lineage>
        <taxon>Bacteria</taxon>
        <taxon>Pseudomonadati</taxon>
        <taxon>Pseudomonadota</taxon>
        <taxon>Alphaproteobacteria</taxon>
        <taxon>Caulobacterales</taxon>
        <taxon>Caulobacteraceae</taxon>
        <taxon>Asticcacaulis</taxon>
    </lineage>
</organism>
<keyword evidence="2" id="KW-1185">Reference proteome</keyword>
<comment type="caution">
    <text evidence="1">The sequence shown here is derived from an EMBL/GenBank/DDBJ whole genome shotgun (WGS) entry which is preliminary data.</text>
</comment>
<dbReference type="RefSeq" id="WP_272745057.1">
    <property type="nucleotide sequence ID" value="NZ_JAQQKV010000002.1"/>
</dbReference>
<name>A0ABT5HKF5_9CAUL</name>
<reference evidence="1 2" key="1">
    <citation type="submission" date="2023-01" db="EMBL/GenBank/DDBJ databases">
        <title>Novel species of the genus Asticcacaulis isolated from rivers.</title>
        <authorList>
            <person name="Lu H."/>
        </authorList>
    </citation>
    <scope>NUCLEOTIDE SEQUENCE [LARGE SCALE GENOMIC DNA]</scope>
    <source>
        <strain evidence="1 2">LKC15W</strain>
    </source>
</reference>
<evidence type="ECO:0000313" key="2">
    <source>
        <dbReference type="Proteomes" id="UP001218579"/>
    </source>
</evidence>
<evidence type="ECO:0000313" key="1">
    <source>
        <dbReference type="EMBL" id="MDC7676729.1"/>
    </source>
</evidence>